<keyword evidence="1" id="KW-1133">Transmembrane helix</keyword>
<keyword evidence="1" id="KW-0812">Transmembrane</keyword>
<accession>A0A8C6XUX0</accession>
<dbReference type="Proteomes" id="UP000694559">
    <property type="component" value="Unplaced"/>
</dbReference>
<sequence>KGGNSKGMEMPDFTRQPNLMPVLISVVTVVSIGVFLIALFRGIVEICDWRKFRHLEKERKSALWSQVSAFRNISNL</sequence>
<organism evidence="2 3">
    <name type="scientific">Naja naja</name>
    <name type="common">Indian cobra</name>
    <dbReference type="NCBI Taxonomy" id="35670"/>
    <lineage>
        <taxon>Eukaryota</taxon>
        <taxon>Metazoa</taxon>
        <taxon>Chordata</taxon>
        <taxon>Craniata</taxon>
        <taxon>Vertebrata</taxon>
        <taxon>Euteleostomi</taxon>
        <taxon>Lepidosauria</taxon>
        <taxon>Squamata</taxon>
        <taxon>Bifurcata</taxon>
        <taxon>Unidentata</taxon>
        <taxon>Episquamata</taxon>
        <taxon>Toxicofera</taxon>
        <taxon>Serpentes</taxon>
        <taxon>Colubroidea</taxon>
        <taxon>Elapidae</taxon>
        <taxon>Elapinae</taxon>
        <taxon>Naja</taxon>
    </lineage>
</organism>
<name>A0A8C6XUX0_NAJNA</name>
<reference evidence="2" key="1">
    <citation type="submission" date="2025-08" db="UniProtKB">
        <authorList>
            <consortium name="Ensembl"/>
        </authorList>
    </citation>
    <scope>IDENTIFICATION</scope>
</reference>
<proteinExistence type="predicted"/>
<dbReference type="Ensembl" id="ENSNNAT00000020088.1">
    <property type="protein sequence ID" value="ENSNNAP00000019135.1"/>
    <property type="gene ID" value="ENSNNAG00000012787.1"/>
</dbReference>
<dbReference type="Gene3D" id="1.20.5.100">
    <property type="entry name" value="Cytochrome c1, transmembrane anchor, C-terminal"/>
    <property type="match status" value="1"/>
</dbReference>
<evidence type="ECO:0000256" key="1">
    <source>
        <dbReference type="SAM" id="Phobius"/>
    </source>
</evidence>
<dbReference type="OrthoDB" id="10490108at2759"/>
<keyword evidence="1" id="KW-0472">Membrane</keyword>
<evidence type="ECO:0000313" key="3">
    <source>
        <dbReference type="Proteomes" id="UP000694559"/>
    </source>
</evidence>
<evidence type="ECO:0000313" key="2">
    <source>
        <dbReference type="Ensembl" id="ENSNNAP00000019135.1"/>
    </source>
</evidence>
<protein>
    <submittedName>
        <fullName evidence="2">Uncharacterized protein</fullName>
    </submittedName>
</protein>
<keyword evidence="3" id="KW-1185">Reference proteome</keyword>
<dbReference type="AlphaFoldDB" id="A0A8C6XUX0"/>
<reference evidence="2" key="2">
    <citation type="submission" date="2025-09" db="UniProtKB">
        <authorList>
            <consortium name="Ensembl"/>
        </authorList>
    </citation>
    <scope>IDENTIFICATION</scope>
</reference>
<feature type="transmembrane region" description="Helical" evidence="1">
    <location>
        <begin position="20"/>
        <end position="44"/>
    </location>
</feature>